<organism evidence="1 2">
    <name type="scientific">Hydnomerulius pinastri MD-312</name>
    <dbReference type="NCBI Taxonomy" id="994086"/>
    <lineage>
        <taxon>Eukaryota</taxon>
        <taxon>Fungi</taxon>
        <taxon>Dikarya</taxon>
        <taxon>Basidiomycota</taxon>
        <taxon>Agaricomycotina</taxon>
        <taxon>Agaricomycetes</taxon>
        <taxon>Agaricomycetidae</taxon>
        <taxon>Boletales</taxon>
        <taxon>Boletales incertae sedis</taxon>
        <taxon>Leucogyrophana</taxon>
    </lineage>
</organism>
<protein>
    <submittedName>
        <fullName evidence="1">Unplaced genomic scaffold scaffold_217, whole genome shotgun sequence</fullName>
    </submittedName>
</protein>
<evidence type="ECO:0000313" key="1">
    <source>
        <dbReference type="EMBL" id="KIJ57917.1"/>
    </source>
</evidence>
<keyword evidence="2" id="KW-1185">Reference proteome</keyword>
<gene>
    <name evidence="1" type="ORF">HYDPIDRAFT_57212</name>
</gene>
<dbReference type="AlphaFoldDB" id="A0A0C9W6Q5"/>
<evidence type="ECO:0000313" key="2">
    <source>
        <dbReference type="Proteomes" id="UP000053820"/>
    </source>
</evidence>
<sequence>TIGRTSATATSILDEGFAEINERFNELGGRVGMPIQQIISRFMKQYSRTNSANDWNTYQKYFAANRARELTRLPEIDSVTATPSEKMSQCYRLFQQDYPDTWQEILTIYEEAEVLGDMDKTVAQRQQLFQKITKKFSQ</sequence>
<feature type="non-terminal residue" evidence="1">
    <location>
        <position position="1"/>
    </location>
</feature>
<reference evidence="1 2" key="1">
    <citation type="submission" date="2014-04" db="EMBL/GenBank/DDBJ databases">
        <title>Evolutionary Origins and Diversification of the Mycorrhizal Mutualists.</title>
        <authorList>
            <consortium name="DOE Joint Genome Institute"/>
            <consortium name="Mycorrhizal Genomics Consortium"/>
            <person name="Kohler A."/>
            <person name="Kuo A."/>
            <person name="Nagy L.G."/>
            <person name="Floudas D."/>
            <person name="Copeland A."/>
            <person name="Barry K.W."/>
            <person name="Cichocki N."/>
            <person name="Veneault-Fourrey C."/>
            <person name="LaButti K."/>
            <person name="Lindquist E.A."/>
            <person name="Lipzen A."/>
            <person name="Lundell T."/>
            <person name="Morin E."/>
            <person name="Murat C."/>
            <person name="Riley R."/>
            <person name="Ohm R."/>
            <person name="Sun H."/>
            <person name="Tunlid A."/>
            <person name="Henrissat B."/>
            <person name="Grigoriev I.V."/>
            <person name="Hibbett D.S."/>
            <person name="Martin F."/>
        </authorList>
    </citation>
    <scope>NUCLEOTIDE SEQUENCE [LARGE SCALE GENOMIC DNA]</scope>
    <source>
        <strain evidence="1 2">MD-312</strain>
    </source>
</reference>
<dbReference type="Proteomes" id="UP000053820">
    <property type="component" value="Unassembled WGS sequence"/>
</dbReference>
<dbReference type="OrthoDB" id="2693043at2759"/>
<proteinExistence type="predicted"/>
<name>A0A0C9W6Q5_9AGAM</name>
<accession>A0A0C9W6Q5</accession>
<dbReference type="EMBL" id="KN840051">
    <property type="protein sequence ID" value="KIJ57917.1"/>
    <property type="molecule type" value="Genomic_DNA"/>
</dbReference>
<dbReference type="HOGENOM" id="CLU_088645_1_0_1"/>
<feature type="non-terminal residue" evidence="1">
    <location>
        <position position="138"/>
    </location>
</feature>